<sequence>MRASIIFLLQFIGTDNEAWKILAPEINSLCDFHDFRTYAYLLYYHPYSEEEESAQIDELELLVQDFESKYIELAQPILKFFDGYWRSRMLDYDTINTKPHTRDELENIRELGVRI</sequence>
<gene>
    <name evidence="1" type="ORF">EAE98_009745</name>
</gene>
<comment type="caution">
    <text evidence="1">The sequence shown here is derived from an EMBL/GenBank/DDBJ whole genome shotgun (WGS) entry which is preliminary data.</text>
</comment>
<dbReference type="GeneID" id="62236516"/>
<protein>
    <submittedName>
        <fullName evidence="1">Uncharacterized protein</fullName>
    </submittedName>
</protein>
<reference evidence="1 2" key="1">
    <citation type="journal article" date="2020" name="Genome Biol. Evol.">
        <title>Comparative genomics of Sclerotiniaceae.</title>
        <authorList>
            <person name="Valero Jimenez C.A."/>
            <person name="Steentjes M."/>
            <person name="Scholten O.E."/>
            <person name="Van Kan J.A.L."/>
        </authorList>
    </citation>
    <scope>NUCLEOTIDE SEQUENCE [LARGE SCALE GENOMIC DNA]</scope>
    <source>
        <strain evidence="1 2">B1</strain>
    </source>
</reference>
<proteinExistence type="predicted"/>
<accession>A0ABQ7IAR3</accession>
<dbReference type="Proteomes" id="UP000783213">
    <property type="component" value="Unassembled WGS sequence"/>
</dbReference>
<organism evidence="1 2">
    <name type="scientific">Botrytis deweyae</name>
    <dbReference type="NCBI Taxonomy" id="2478750"/>
    <lineage>
        <taxon>Eukaryota</taxon>
        <taxon>Fungi</taxon>
        <taxon>Dikarya</taxon>
        <taxon>Ascomycota</taxon>
        <taxon>Pezizomycotina</taxon>
        <taxon>Leotiomycetes</taxon>
        <taxon>Helotiales</taxon>
        <taxon>Sclerotiniaceae</taxon>
        <taxon>Botrytis</taxon>
    </lineage>
</organism>
<name>A0ABQ7IAR3_9HELO</name>
<keyword evidence="2" id="KW-1185">Reference proteome</keyword>
<dbReference type="EMBL" id="RCSX01000030">
    <property type="protein sequence ID" value="KAF7918502.1"/>
    <property type="molecule type" value="Genomic_DNA"/>
</dbReference>
<evidence type="ECO:0000313" key="2">
    <source>
        <dbReference type="Proteomes" id="UP000783213"/>
    </source>
</evidence>
<dbReference type="RefSeq" id="XP_038806305.1">
    <property type="nucleotide sequence ID" value="XM_038957366.1"/>
</dbReference>
<evidence type="ECO:0000313" key="1">
    <source>
        <dbReference type="EMBL" id="KAF7918502.1"/>
    </source>
</evidence>